<protein>
    <submittedName>
        <fullName evidence="2">Uncharacterized protein</fullName>
    </submittedName>
</protein>
<sequence>EDRKRNSPALRAAKSERRPSFSITLPPPSSASSSLCSRNSSLVFQTVTGNSSENGDCDGIAGTALQADAGANAKGPQASTTIPTRKQSVQFYFDNNDPLSANEGRTLPKTPYPISKDEDERMRIRFLNH</sequence>
<proteinExistence type="predicted"/>
<feature type="non-terminal residue" evidence="2">
    <location>
        <position position="129"/>
    </location>
</feature>
<dbReference type="AlphaFoldDB" id="A0A9P6FKI9"/>
<gene>
    <name evidence="2" type="ORF">BGW38_007530</name>
</gene>
<evidence type="ECO:0000256" key="1">
    <source>
        <dbReference type="SAM" id="MobiDB-lite"/>
    </source>
</evidence>
<name>A0A9P6FKI9_9FUNG</name>
<accession>A0A9P6FKI9</accession>
<keyword evidence="3" id="KW-1185">Reference proteome</keyword>
<evidence type="ECO:0000313" key="3">
    <source>
        <dbReference type="Proteomes" id="UP000780801"/>
    </source>
</evidence>
<evidence type="ECO:0000313" key="2">
    <source>
        <dbReference type="EMBL" id="KAF9577320.1"/>
    </source>
</evidence>
<feature type="region of interest" description="Disordered" evidence="1">
    <location>
        <begin position="96"/>
        <end position="118"/>
    </location>
</feature>
<dbReference type="EMBL" id="JAABOA010004987">
    <property type="protein sequence ID" value="KAF9577320.1"/>
    <property type="molecule type" value="Genomic_DNA"/>
</dbReference>
<reference evidence="2" key="1">
    <citation type="journal article" date="2020" name="Fungal Divers.">
        <title>Resolving the Mortierellaceae phylogeny through synthesis of multi-gene phylogenetics and phylogenomics.</title>
        <authorList>
            <person name="Vandepol N."/>
            <person name="Liber J."/>
            <person name="Desiro A."/>
            <person name="Na H."/>
            <person name="Kennedy M."/>
            <person name="Barry K."/>
            <person name="Grigoriev I.V."/>
            <person name="Miller A.N."/>
            <person name="O'Donnell K."/>
            <person name="Stajich J.E."/>
            <person name="Bonito G."/>
        </authorList>
    </citation>
    <scope>NUCLEOTIDE SEQUENCE</scope>
    <source>
        <strain evidence="2">KOD1015</strain>
    </source>
</reference>
<dbReference type="Proteomes" id="UP000780801">
    <property type="component" value="Unassembled WGS sequence"/>
</dbReference>
<dbReference type="OrthoDB" id="2363456at2759"/>
<comment type="caution">
    <text evidence="2">The sequence shown here is derived from an EMBL/GenBank/DDBJ whole genome shotgun (WGS) entry which is preliminary data.</text>
</comment>
<organism evidence="2 3">
    <name type="scientific">Lunasporangiospora selenospora</name>
    <dbReference type="NCBI Taxonomy" id="979761"/>
    <lineage>
        <taxon>Eukaryota</taxon>
        <taxon>Fungi</taxon>
        <taxon>Fungi incertae sedis</taxon>
        <taxon>Mucoromycota</taxon>
        <taxon>Mortierellomycotina</taxon>
        <taxon>Mortierellomycetes</taxon>
        <taxon>Mortierellales</taxon>
        <taxon>Mortierellaceae</taxon>
        <taxon>Lunasporangiospora</taxon>
    </lineage>
</organism>
<feature type="region of interest" description="Disordered" evidence="1">
    <location>
        <begin position="1"/>
        <end position="37"/>
    </location>
</feature>